<evidence type="ECO:0000256" key="11">
    <source>
        <dbReference type="ARBA" id="ARBA00029766"/>
    </source>
</evidence>
<sequence length="174" mass="19178">MRYLCGVGSNIRPEDNIPAAFGAMADRFGTLHVSCVIRTRPDGIATPRHFLNALVTFESDESPQALKEWLNSLEESLGRDRSDPLSSVKDRPLDVDILEHRQSGRFTGNGIDEPYFQPLLSDSPVGATPLHLDRQVLGEAPATIHRDQGAGHEVVIHHRQKLGDYGFKAAFPGQ</sequence>
<dbReference type="Proteomes" id="UP000218332">
    <property type="component" value="Unassembled WGS sequence"/>
</dbReference>
<evidence type="ECO:0000313" key="15">
    <source>
        <dbReference type="Proteomes" id="UP000218332"/>
    </source>
</evidence>
<organism evidence="14 15">
    <name type="scientific">Tamilnaduibacter salinus</name>
    <dbReference type="NCBI Taxonomy" id="1484056"/>
    <lineage>
        <taxon>Bacteria</taxon>
        <taxon>Pseudomonadati</taxon>
        <taxon>Pseudomonadota</taxon>
        <taxon>Gammaproteobacteria</taxon>
        <taxon>Pseudomonadales</taxon>
        <taxon>Marinobacteraceae</taxon>
        <taxon>Tamilnaduibacter</taxon>
    </lineage>
</organism>
<dbReference type="GO" id="GO:0005524">
    <property type="term" value="F:ATP binding"/>
    <property type="evidence" value="ECO:0007669"/>
    <property type="project" value="UniProtKB-KW"/>
</dbReference>
<feature type="domain" description="7,8-dihydro-6-hydroxymethylpterin-pyrophosphokinase" evidence="13">
    <location>
        <begin position="6"/>
        <end position="99"/>
    </location>
</feature>
<comment type="pathway">
    <text evidence="1">Cofactor biosynthesis; tetrahydrofolate biosynthesis; 2-amino-4-hydroxy-6-hydroxymethyl-7,8-dihydropteridine diphosphate from 7,8-dihydroneopterin triphosphate: step 4/4.</text>
</comment>
<keyword evidence="9" id="KW-0289">Folate biosynthesis</keyword>
<dbReference type="InterPro" id="IPR000550">
    <property type="entry name" value="Hppk"/>
</dbReference>
<reference evidence="14 15" key="1">
    <citation type="submission" date="2017-07" db="EMBL/GenBank/DDBJ databases">
        <title>Tamlnaduibacter salinus (Mi-7) genome sequencing.</title>
        <authorList>
            <person name="Verma A."/>
            <person name="Krishnamurthi S."/>
        </authorList>
    </citation>
    <scope>NUCLEOTIDE SEQUENCE [LARGE SCALE GENOMIC DNA]</scope>
    <source>
        <strain evidence="14 15">Mi-7</strain>
    </source>
</reference>
<protein>
    <recommendedName>
        <fullName evidence="4">2-amino-4-hydroxy-6-hydroxymethyldihydropteridine pyrophosphokinase</fullName>
        <ecNumber evidence="3">2.7.6.3</ecNumber>
    </recommendedName>
    <alternativeName>
        <fullName evidence="11">6-hydroxymethyl-7,8-dihydropterin pyrophosphokinase</fullName>
    </alternativeName>
    <alternativeName>
        <fullName evidence="12">7,8-dihydro-6-hydroxymethylpterin-pyrophosphokinase</fullName>
    </alternativeName>
</protein>
<dbReference type="AlphaFoldDB" id="A0A2A2I660"/>
<keyword evidence="15" id="KW-1185">Reference proteome</keyword>
<evidence type="ECO:0000256" key="9">
    <source>
        <dbReference type="ARBA" id="ARBA00022909"/>
    </source>
</evidence>
<keyword evidence="7" id="KW-0418">Kinase</keyword>
<evidence type="ECO:0000256" key="6">
    <source>
        <dbReference type="ARBA" id="ARBA00022741"/>
    </source>
</evidence>
<evidence type="ECO:0000256" key="4">
    <source>
        <dbReference type="ARBA" id="ARBA00016218"/>
    </source>
</evidence>
<comment type="caution">
    <text evidence="14">The sequence shown here is derived from an EMBL/GenBank/DDBJ whole genome shotgun (WGS) entry which is preliminary data.</text>
</comment>
<proteinExistence type="inferred from homology"/>
<dbReference type="GO" id="GO:0046656">
    <property type="term" value="P:folic acid biosynthetic process"/>
    <property type="evidence" value="ECO:0007669"/>
    <property type="project" value="UniProtKB-KW"/>
</dbReference>
<evidence type="ECO:0000256" key="10">
    <source>
        <dbReference type="ARBA" id="ARBA00029409"/>
    </source>
</evidence>
<evidence type="ECO:0000256" key="12">
    <source>
        <dbReference type="ARBA" id="ARBA00033413"/>
    </source>
</evidence>
<dbReference type="GO" id="GO:0016301">
    <property type="term" value="F:kinase activity"/>
    <property type="evidence" value="ECO:0007669"/>
    <property type="project" value="UniProtKB-KW"/>
</dbReference>
<keyword evidence="6" id="KW-0547">Nucleotide-binding</keyword>
<keyword evidence="8" id="KW-0067">ATP-binding</keyword>
<dbReference type="GO" id="GO:0046654">
    <property type="term" value="P:tetrahydrofolate biosynthetic process"/>
    <property type="evidence" value="ECO:0007669"/>
    <property type="project" value="UniProtKB-UniPathway"/>
</dbReference>
<gene>
    <name evidence="14" type="ORF">CF392_02685</name>
</gene>
<dbReference type="EC" id="2.7.6.3" evidence="3"/>
<evidence type="ECO:0000259" key="13">
    <source>
        <dbReference type="Pfam" id="PF01288"/>
    </source>
</evidence>
<dbReference type="PANTHER" id="PTHR43071">
    <property type="entry name" value="2-AMINO-4-HYDROXY-6-HYDROXYMETHYLDIHYDROPTERIDINE PYROPHOSPHOKINASE"/>
    <property type="match status" value="1"/>
</dbReference>
<dbReference type="Gene3D" id="3.30.70.560">
    <property type="entry name" value="7,8-Dihydro-6-hydroxymethylpterin-pyrophosphokinase HPPK"/>
    <property type="match status" value="1"/>
</dbReference>
<dbReference type="RefSeq" id="WP_095609925.1">
    <property type="nucleotide sequence ID" value="NZ_NMPM01000010.1"/>
</dbReference>
<accession>A0A2A2I660</accession>
<keyword evidence="5" id="KW-0808">Transferase</keyword>
<evidence type="ECO:0000256" key="7">
    <source>
        <dbReference type="ARBA" id="ARBA00022777"/>
    </source>
</evidence>
<evidence type="ECO:0000256" key="5">
    <source>
        <dbReference type="ARBA" id="ARBA00022679"/>
    </source>
</evidence>
<dbReference type="Pfam" id="PF01288">
    <property type="entry name" value="HPPK"/>
    <property type="match status" value="1"/>
</dbReference>
<evidence type="ECO:0000256" key="2">
    <source>
        <dbReference type="ARBA" id="ARBA00005810"/>
    </source>
</evidence>
<dbReference type="UniPathway" id="UPA00077">
    <property type="reaction ID" value="UER00155"/>
</dbReference>
<comment type="similarity">
    <text evidence="2">Belongs to the HPPK family.</text>
</comment>
<name>A0A2A2I660_9GAMM</name>
<dbReference type="EMBL" id="NMPM01000010">
    <property type="protein sequence ID" value="PAV27062.1"/>
    <property type="molecule type" value="Genomic_DNA"/>
</dbReference>
<dbReference type="PANTHER" id="PTHR43071:SF1">
    <property type="entry name" value="2-AMINO-4-HYDROXY-6-HYDROXYMETHYLDIHYDROPTERIDINE PYROPHOSPHOKINASE"/>
    <property type="match status" value="1"/>
</dbReference>
<dbReference type="InterPro" id="IPR035907">
    <property type="entry name" value="Hppk_sf"/>
</dbReference>
<evidence type="ECO:0000256" key="3">
    <source>
        <dbReference type="ARBA" id="ARBA00013253"/>
    </source>
</evidence>
<evidence type="ECO:0000313" key="14">
    <source>
        <dbReference type="EMBL" id="PAV27062.1"/>
    </source>
</evidence>
<dbReference type="SUPFAM" id="SSF55083">
    <property type="entry name" value="6-hydroxymethyl-7,8-dihydropterin pyrophosphokinase, HPPK"/>
    <property type="match status" value="1"/>
</dbReference>
<dbReference type="GO" id="GO:0003848">
    <property type="term" value="F:2-amino-4-hydroxy-6-hydroxymethyldihydropteridine diphosphokinase activity"/>
    <property type="evidence" value="ECO:0007669"/>
    <property type="project" value="UniProtKB-EC"/>
</dbReference>
<evidence type="ECO:0000256" key="1">
    <source>
        <dbReference type="ARBA" id="ARBA00005051"/>
    </source>
</evidence>
<comment type="function">
    <text evidence="10">Catalyzes the transfer of pyrophosphate from adenosine triphosphate (ATP) to 6-hydroxymethyl-7,8-dihydropterin, an enzymatic step in folate biosynthesis pathway.</text>
</comment>
<evidence type="ECO:0000256" key="8">
    <source>
        <dbReference type="ARBA" id="ARBA00022840"/>
    </source>
</evidence>